<dbReference type="Gene3D" id="3.30.70.270">
    <property type="match status" value="1"/>
</dbReference>
<sequence>KDFYLILYINKLLVYTYKVKLFTKLDIYIIFNKIYIDSNSKKYTTFYTYYKIYKLKILSFRLYNSSTIY</sequence>
<evidence type="ECO:0000313" key="2">
    <source>
        <dbReference type="Proteomes" id="UP000054032"/>
    </source>
</evidence>
<dbReference type="EMBL" id="KI964423">
    <property type="protein sequence ID" value="EUC39465.1"/>
    <property type="molecule type" value="Genomic_DNA"/>
</dbReference>
<reference evidence="1 2" key="1">
    <citation type="journal article" date="2013" name="PLoS Genet.">
        <title>Comparative genome structure, secondary metabolite, and effector coding capacity across Cochliobolus pathogens.</title>
        <authorList>
            <person name="Condon B.J."/>
            <person name="Leng Y."/>
            <person name="Wu D."/>
            <person name="Bushley K.E."/>
            <person name="Ohm R.A."/>
            <person name="Otillar R."/>
            <person name="Martin J."/>
            <person name="Schackwitz W."/>
            <person name="Grimwood J."/>
            <person name="MohdZainudin N."/>
            <person name="Xue C."/>
            <person name="Wang R."/>
            <person name="Manning V.A."/>
            <person name="Dhillon B."/>
            <person name="Tu Z.J."/>
            <person name="Steffenson B.J."/>
            <person name="Salamov A."/>
            <person name="Sun H."/>
            <person name="Lowry S."/>
            <person name="LaButti K."/>
            <person name="Han J."/>
            <person name="Copeland A."/>
            <person name="Lindquist E."/>
            <person name="Barry K."/>
            <person name="Schmutz J."/>
            <person name="Baker S.E."/>
            <person name="Ciuffetti L.M."/>
            <person name="Grigoriev I.V."/>
            <person name="Zhong S."/>
            <person name="Turgeon B.G."/>
        </authorList>
    </citation>
    <scope>NUCLEOTIDE SEQUENCE [LARGE SCALE GENOMIC DNA]</scope>
    <source>
        <strain evidence="1 2">ATCC 44560</strain>
    </source>
</reference>
<proteinExistence type="predicted"/>
<dbReference type="KEGG" id="bor:COCMIDRAFT_111501"/>
<dbReference type="SUPFAM" id="SSF56672">
    <property type="entry name" value="DNA/RNA polymerases"/>
    <property type="match status" value="1"/>
</dbReference>
<dbReference type="GeneID" id="19119783"/>
<dbReference type="RefSeq" id="XP_007694016.1">
    <property type="nucleotide sequence ID" value="XM_007695826.1"/>
</dbReference>
<feature type="non-terminal residue" evidence="1">
    <location>
        <position position="1"/>
    </location>
</feature>
<dbReference type="Gene3D" id="3.10.10.10">
    <property type="entry name" value="HIV Type 1 Reverse Transcriptase, subunit A, domain 1"/>
    <property type="match status" value="1"/>
</dbReference>
<evidence type="ECO:0000313" key="1">
    <source>
        <dbReference type="EMBL" id="EUC39465.1"/>
    </source>
</evidence>
<dbReference type="AlphaFoldDB" id="W6YP64"/>
<evidence type="ECO:0008006" key="3">
    <source>
        <dbReference type="Google" id="ProtNLM"/>
    </source>
</evidence>
<dbReference type="InterPro" id="IPR043128">
    <property type="entry name" value="Rev_trsase/Diguanyl_cyclase"/>
</dbReference>
<name>W6YP64_COCMI</name>
<dbReference type="InterPro" id="IPR043502">
    <property type="entry name" value="DNA/RNA_pol_sf"/>
</dbReference>
<dbReference type="Proteomes" id="UP000054032">
    <property type="component" value="Unassembled WGS sequence"/>
</dbReference>
<accession>W6YP64</accession>
<dbReference type="HOGENOM" id="CLU_2782669_0_0_1"/>
<keyword evidence="2" id="KW-1185">Reference proteome</keyword>
<organism evidence="1 2">
    <name type="scientific">Bipolaris oryzae ATCC 44560</name>
    <dbReference type="NCBI Taxonomy" id="930090"/>
    <lineage>
        <taxon>Eukaryota</taxon>
        <taxon>Fungi</taxon>
        <taxon>Dikarya</taxon>
        <taxon>Ascomycota</taxon>
        <taxon>Pezizomycotina</taxon>
        <taxon>Dothideomycetes</taxon>
        <taxon>Pleosporomycetidae</taxon>
        <taxon>Pleosporales</taxon>
        <taxon>Pleosporineae</taxon>
        <taxon>Pleosporaceae</taxon>
        <taxon>Bipolaris</taxon>
    </lineage>
</organism>
<gene>
    <name evidence="1" type="ORF">COCMIDRAFT_111501</name>
</gene>
<protein>
    <recommendedName>
        <fullName evidence="3">Reverse transcriptase Ty1/copia-type domain-containing protein</fullName>
    </recommendedName>
</protein>